<dbReference type="AlphaFoldDB" id="A0A2A6BT94"/>
<reference evidence="2" key="1">
    <citation type="journal article" date="2008" name="Nat. Genet.">
        <title>The Pristionchus pacificus genome provides a unique perspective on nematode lifestyle and parasitism.</title>
        <authorList>
            <person name="Dieterich C."/>
            <person name="Clifton S.W."/>
            <person name="Schuster L.N."/>
            <person name="Chinwalla A."/>
            <person name="Delehaunty K."/>
            <person name="Dinkelacker I."/>
            <person name="Fulton L."/>
            <person name="Fulton R."/>
            <person name="Godfrey J."/>
            <person name="Minx P."/>
            <person name="Mitreva M."/>
            <person name="Roeseler W."/>
            <person name="Tian H."/>
            <person name="Witte H."/>
            <person name="Yang S.P."/>
            <person name="Wilson R.K."/>
            <person name="Sommer R.J."/>
        </authorList>
    </citation>
    <scope>NUCLEOTIDE SEQUENCE [LARGE SCALE GENOMIC DNA]</scope>
    <source>
        <strain evidence="2">PS312</strain>
    </source>
</reference>
<proteinExistence type="predicted"/>
<sequence length="34" mass="4086">MKSAKVSKFHYQKVKLWKSRAKKLFILSVLCYLL</sequence>
<accession>A0A2A6BT94</accession>
<dbReference type="EnsemblMetazoa" id="PPA37206.1">
    <property type="protein sequence ID" value="PPA37206.1"/>
    <property type="gene ID" value="WBGene00275575"/>
</dbReference>
<accession>A0A8R1YV67</accession>
<gene>
    <name evidence="1" type="primary">WBGene00275575</name>
</gene>
<dbReference type="Proteomes" id="UP000005239">
    <property type="component" value="Unassembled WGS sequence"/>
</dbReference>
<organism evidence="1 2">
    <name type="scientific">Pristionchus pacificus</name>
    <name type="common">Parasitic nematode worm</name>
    <dbReference type="NCBI Taxonomy" id="54126"/>
    <lineage>
        <taxon>Eukaryota</taxon>
        <taxon>Metazoa</taxon>
        <taxon>Ecdysozoa</taxon>
        <taxon>Nematoda</taxon>
        <taxon>Chromadorea</taxon>
        <taxon>Rhabditida</taxon>
        <taxon>Rhabditina</taxon>
        <taxon>Diplogasteromorpha</taxon>
        <taxon>Diplogasteroidea</taxon>
        <taxon>Neodiplogasteridae</taxon>
        <taxon>Pristionchus</taxon>
    </lineage>
</organism>
<protein>
    <submittedName>
        <fullName evidence="1">Uncharacterized protein</fullName>
    </submittedName>
</protein>
<evidence type="ECO:0000313" key="1">
    <source>
        <dbReference type="EnsemblMetazoa" id="PPA37206.1"/>
    </source>
</evidence>
<name>A0A2A6BT94_PRIPA</name>
<reference evidence="1" key="2">
    <citation type="submission" date="2022-06" db="UniProtKB">
        <authorList>
            <consortium name="EnsemblMetazoa"/>
        </authorList>
    </citation>
    <scope>IDENTIFICATION</scope>
    <source>
        <strain evidence="1">PS312</strain>
    </source>
</reference>
<evidence type="ECO:0000313" key="2">
    <source>
        <dbReference type="Proteomes" id="UP000005239"/>
    </source>
</evidence>
<keyword evidence="2" id="KW-1185">Reference proteome</keyword>